<dbReference type="GO" id="GO:0006955">
    <property type="term" value="P:immune response"/>
    <property type="evidence" value="ECO:0007669"/>
    <property type="project" value="InterPro"/>
</dbReference>
<dbReference type="Proteomes" id="UP000593571">
    <property type="component" value="Unassembled WGS sequence"/>
</dbReference>
<reference evidence="2 3" key="1">
    <citation type="journal article" date="2020" name="Nature">
        <title>Six reference-quality genomes reveal evolution of bat adaptations.</title>
        <authorList>
            <person name="Jebb D."/>
            <person name="Huang Z."/>
            <person name="Pippel M."/>
            <person name="Hughes G.M."/>
            <person name="Lavrichenko K."/>
            <person name="Devanna P."/>
            <person name="Winkler S."/>
            <person name="Jermiin L.S."/>
            <person name="Skirmuntt E.C."/>
            <person name="Katzourakis A."/>
            <person name="Burkitt-Gray L."/>
            <person name="Ray D.A."/>
            <person name="Sullivan K.A.M."/>
            <person name="Roscito J.G."/>
            <person name="Kirilenko B.M."/>
            <person name="Davalos L.M."/>
            <person name="Corthals A.P."/>
            <person name="Power M.L."/>
            <person name="Jones G."/>
            <person name="Ransome R.D."/>
            <person name="Dechmann D.K.N."/>
            <person name="Locatelli A.G."/>
            <person name="Puechmaille S.J."/>
            <person name="Fedrigo O."/>
            <person name="Jarvis E.D."/>
            <person name="Hiller M."/>
            <person name="Vernes S.C."/>
            <person name="Myers E.W."/>
            <person name="Teeling E.C."/>
        </authorList>
    </citation>
    <scope>NUCLEOTIDE SEQUENCE [LARGE SCALE GENOMIC DNA]</scope>
    <source>
        <strain evidence="2">MRouAeg1</strain>
        <tissue evidence="2">Muscle</tissue>
    </source>
</reference>
<evidence type="ECO:0000256" key="1">
    <source>
        <dbReference type="SAM" id="SignalP"/>
    </source>
</evidence>
<keyword evidence="1" id="KW-0732">Signal</keyword>
<accession>A0A7J8CF93</accession>
<comment type="caution">
    <text evidence="2">The sequence shown here is derived from an EMBL/GenBank/DDBJ whole genome shotgun (WGS) entry which is preliminary data.</text>
</comment>
<dbReference type="AlphaFoldDB" id="A0A7J8CF93"/>
<feature type="signal peptide" evidence="1">
    <location>
        <begin position="1"/>
        <end position="24"/>
    </location>
</feature>
<evidence type="ECO:0000313" key="3">
    <source>
        <dbReference type="Proteomes" id="UP000593571"/>
    </source>
</evidence>
<keyword evidence="3" id="KW-1185">Reference proteome</keyword>
<protein>
    <submittedName>
        <fullName evidence="2">C-X3-C motif chemokine ligand 1</fullName>
    </submittedName>
</protein>
<dbReference type="Gene3D" id="2.40.50.40">
    <property type="match status" value="1"/>
</dbReference>
<dbReference type="EMBL" id="JACASE010000014">
    <property type="protein sequence ID" value="KAF6409531.1"/>
    <property type="molecule type" value="Genomic_DNA"/>
</dbReference>
<sequence>MALPPLSWLLRLAAICHLTMLLAGQHHGVKKCSITCSGKISAEIPEHLLMSYRQNRRSCGKPAIILGMAMFAYQSLQGCPHKIAGDMAEGLRYVPRSCGSNSYVLVPV</sequence>
<organism evidence="2 3">
    <name type="scientific">Rousettus aegyptiacus</name>
    <name type="common">Egyptian fruit bat</name>
    <name type="synonym">Pteropus aegyptiacus</name>
    <dbReference type="NCBI Taxonomy" id="9407"/>
    <lineage>
        <taxon>Eukaryota</taxon>
        <taxon>Metazoa</taxon>
        <taxon>Chordata</taxon>
        <taxon>Craniata</taxon>
        <taxon>Vertebrata</taxon>
        <taxon>Euteleostomi</taxon>
        <taxon>Mammalia</taxon>
        <taxon>Eutheria</taxon>
        <taxon>Laurasiatheria</taxon>
        <taxon>Chiroptera</taxon>
        <taxon>Yinpterochiroptera</taxon>
        <taxon>Pteropodoidea</taxon>
        <taxon>Pteropodidae</taxon>
        <taxon>Rousettinae</taxon>
        <taxon>Rousettus</taxon>
    </lineage>
</organism>
<dbReference type="GO" id="GO:0005576">
    <property type="term" value="C:extracellular region"/>
    <property type="evidence" value="ECO:0007669"/>
    <property type="project" value="InterPro"/>
</dbReference>
<proteinExistence type="predicted"/>
<dbReference type="GO" id="GO:0008009">
    <property type="term" value="F:chemokine activity"/>
    <property type="evidence" value="ECO:0007669"/>
    <property type="project" value="InterPro"/>
</dbReference>
<evidence type="ECO:0000313" key="2">
    <source>
        <dbReference type="EMBL" id="KAF6409531.1"/>
    </source>
</evidence>
<feature type="chain" id="PRO_5029473971" evidence="1">
    <location>
        <begin position="25"/>
        <end position="108"/>
    </location>
</feature>
<dbReference type="SUPFAM" id="SSF54117">
    <property type="entry name" value="Interleukin 8-like chemokines"/>
    <property type="match status" value="1"/>
</dbReference>
<name>A0A7J8CF93_ROUAE</name>
<dbReference type="InterPro" id="IPR036048">
    <property type="entry name" value="Interleukin_8-like_sf"/>
</dbReference>
<dbReference type="PRINTS" id="PR01721">
    <property type="entry name" value="FRACTALKINE"/>
</dbReference>
<gene>
    <name evidence="2" type="ORF">HJG63_003524</name>
</gene>